<dbReference type="PANTHER" id="PTHR43179">
    <property type="entry name" value="RHAMNOSYLTRANSFERASE WBBL"/>
    <property type="match status" value="1"/>
</dbReference>
<dbReference type="RefSeq" id="WP_252466024.1">
    <property type="nucleotide sequence ID" value="NZ_JALBWM010000029.1"/>
</dbReference>
<evidence type="ECO:0000259" key="4">
    <source>
        <dbReference type="Pfam" id="PF00535"/>
    </source>
</evidence>
<gene>
    <name evidence="5" type="ORF">MO867_08995</name>
</gene>
<organism evidence="5 6">
    <name type="scientific">Microbulbifer okhotskensis</name>
    <dbReference type="NCBI Taxonomy" id="2926617"/>
    <lineage>
        <taxon>Bacteria</taxon>
        <taxon>Pseudomonadati</taxon>
        <taxon>Pseudomonadota</taxon>
        <taxon>Gammaproteobacteria</taxon>
        <taxon>Cellvibrionales</taxon>
        <taxon>Microbulbiferaceae</taxon>
        <taxon>Microbulbifer</taxon>
    </lineage>
</organism>
<evidence type="ECO:0000256" key="1">
    <source>
        <dbReference type="ARBA" id="ARBA00006739"/>
    </source>
</evidence>
<feature type="domain" description="Glycosyltransferase 2-like" evidence="4">
    <location>
        <begin position="287"/>
        <end position="411"/>
    </location>
</feature>
<keyword evidence="3 5" id="KW-0808">Transferase</keyword>
<dbReference type="PANTHER" id="PTHR43179:SF12">
    <property type="entry name" value="GALACTOFURANOSYLTRANSFERASE GLFT2"/>
    <property type="match status" value="1"/>
</dbReference>
<dbReference type="Pfam" id="PF00535">
    <property type="entry name" value="Glycos_transf_2"/>
    <property type="match status" value="1"/>
</dbReference>
<name>A0A9X2ERN5_9GAMM</name>
<dbReference type="InterPro" id="IPR001173">
    <property type="entry name" value="Glyco_trans_2-like"/>
</dbReference>
<evidence type="ECO:0000256" key="2">
    <source>
        <dbReference type="ARBA" id="ARBA00022676"/>
    </source>
</evidence>
<comment type="similarity">
    <text evidence="1">Belongs to the glycosyltransferase 2 family.</text>
</comment>
<dbReference type="Gene3D" id="3.40.50.2000">
    <property type="entry name" value="Glycogen Phosphorylase B"/>
    <property type="match status" value="1"/>
</dbReference>
<sequence>MEYLAKHLRKFSTTRKTKQKDINGHFDGYNGKEIWGWASDSQGNALDLALYVNEDRVKTFKANKFRQDLVDAGVGDGQFAFFEPVDIQDVLSKFGENAVLRIKDLKTGKELSSSPRVISEPKLIWGVDVYNDELLAGWVVDKNNEFSQVKINLYIDDVFKEQFIAKLERPDLSSIGLTDCFHGFHIDLLNLSKGCDFFKVRAEVEYGDIHILAEERMIFSFKGKLKQLTELQKYLREESYSSRSPEAFQLTHSIIPGIIEKARETRSVPCAEFRQSPSLSLLDEVAVIVPIYKGVVETCNCIRHAIKGAQDFPIRLIAINDCGPEETMQPALEKLSNELDFELYHNSENMGFVGTVNRGMKLAEKHDVVLLNSDTVPSKGWLRTLRDEAYGNASIGTVTPISNNATICSYPDFCLDNEVVSGYTVDELAEICSTNISDPIDLPTAHGYCMYIKRVVLDEVGYFDEQKWGKGYAEENDFSLRAAKLGWRNVVTNKTYIQHLGSVSFAEDTEGFIAANLQKLNGLYPDYPKLIESFIHDDPVRKLRRELGEKILRREVNSVKLAGAVKGRSILFVSLTIGGGTKVATDDLAALLQGEGQAVFMLSTQDGAIWNVSSHVSNAKAEFDIRSERDELISFLKVLDVWHVHYHHVLEFDKSIWELPKELGCEYDVTLHDYYSICPRVNFISGDEAYCGEPKESDCNNCLQSYGVHDSSRMKLSDIGVDISDWRNYFLSNLKGARKVITPSKDTKERVERYLPLKNIYAQYHPEPRRTVNIRPVLTDSNNSLSIGFLGAIGPHKGLGVIKSLANEIHKEGLPHRITVVGYTSDNAYFDQYDFVKITGMYRKEHLPKLLAEHKIDVFFLSSIWPETYSYTFSELSLLGYQTATFDMGAIPERSRNKIIIPVGSNPADILKIISGNVNCTKESFNESIGTNYGSILRNYYEI</sequence>
<dbReference type="InterPro" id="IPR029044">
    <property type="entry name" value="Nucleotide-diphossugar_trans"/>
</dbReference>
<reference evidence="5" key="1">
    <citation type="journal article" date="2022" name="Arch. Microbiol.">
        <title>Microbulbifer okhotskensis sp. nov., isolated from a deep bottom sediment of the Okhotsk Sea.</title>
        <authorList>
            <person name="Romanenko L."/>
            <person name="Kurilenko V."/>
            <person name="Otstavnykh N."/>
            <person name="Velansky P."/>
            <person name="Isaeva M."/>
            <person name="Mikhailov V."/>
        </authorList>
    </citation>
    <scope>NUCLEOTIDE SEQUENCE</scope>
    <source>
        <strain evidence="5">OS29</strain>
    </source>
</reference>
<dbReference type="EC" id="2.4.-.-" evidence="5"/>
<comment type="caution">
    <text evidence="5">The sequence shown here is derived from an EMBL/GenBank/DDBJ whole genome shotgun (WGS) entry which is preliminary data.</text>
</comment>
<evidence type="ECO:0000313" key="5">
    <source>
        <dbReference type="EMBL" id="MCO1334476.1"/>
    </source>
</evidence>
<keyword evidence="2 5" id="KW-0328">Glycosyltransferase</keyword>
<proteinExistence type="inferred from homology"/>
<dbReference type="Proteomes" id="UP001139028">
    <property type="component" value="Unassembled WGS sequence"/>
</dbReference>
<dbReference type="GO" id="GO:0016757">
    <property type="term" value="F:glycosyltransferase activity"/>
    <property type="evidence" value="ECO:0007669"/>
    <property type="project" value="UniProtKB-KW"/>
</dbReference>
<protein>
    <submittedName>
        <fullName evidence="5">Glycosyltransferase</fullName>
        <ecNumber evidence="5">2.4.-.-</ecNumber>
    </submittedName>
</protein>
<accession>A0A9X2ERN5</accession>
<evidence type="ECO:0000256" key="3">
    <source>
        <dbReference type="ARBA" id="ARBA00022679"/>
    </source>
</evidence>
<keyword evidence="6" id="KW-1185">Reference proteome</keyword>
<dbReference type="AlphaFoldDB" id="A0A9X2ERN5"/>
<evidence type="ECO:0000313" key="6">
    <source>
        <dbReference type="Proteomes" id="UP001139028"/>
    </source>
</evidence>
<dbReference type="EMBL" id="JALBWM010000029">
    <property type="protein sequence ID" value="MCO1334476.1"/>
    <property type="molecule type" value="Genomic_DNA"/>
</dbReference>
<dbReference type="Gene3D" id="3.90.550.10">
    <property type="entry name" value="Spore Coat Polysaccharide Biosynthesis Protein SpsA, Chain A"/>
    <property type="match status" value="1"/>
</dbReference>
<dbReference type="SUPFAM" id="SSF53448">
    <property type="entry name" value="Nucleotide-diphospho-sugar transferases"/>
    <property type="match status" value="1"/>
</dbReference>
<dbReference type="SUPFAM" id="SSF53756">
    <property type="entry name" value="UDP-Glycosyltransferase/glycogen phosphorylase"/>
    <property type="match status" value="1"/>
</dbReference>